<protein>
    <submittedName>
        <fullName evidence="2">Nucleotidyltransferase family protein</fullName>
    </submittedName>
</protein>
<dbReference type="InterPro" id="IPR050486">
    <property type="entry name" value="Mannose-1P_guanyltransferase"/>
</dbReference>
<keyword evidence="3" id="KW-1185">Reference proteome</keyword>
<dbReference type="CDD" id="cd04181">
    <property type="entry name" value="NTP_transferase"/>
    <property type="match status" value="1"/>
</dbReference>
<evidence type="ECO:0000313" key="3">
    <source>
        <dbReference type="Proteomes" id="UP000886476"/>
    </source>
</evidence>
<dbReference type="Gene3D" id="3.90.550.10">
    <property type="entry name" value="Spore Coat Polysaccharide Biosynthesis Protein SpsA, Chain A"/>
    <property type="match status" value="1"/>
</dbReference>
<dbReference type="SUPFAM" id="SSF53448">
    <property type="entry name" value="Nucleotide-diphospho-sugar transferases"/>
    <property type="match status" value="1"/>
</dbReference>
<name>A0ABX2CK07_9BRAD</name>
<dbReference type="PANTHER" id="PTHR22572">
    <property type="entry name" value="SUGAR-1-PHOSPHATE GUANYL TRANSFERASE"/>
    <property type="match status" value="1"/>
</dbReference>
<proteinExistence type="predicted"/>
<dbReference type="EMBL" id="JABFDN010000007">
    <property type="protein sequence ID" value="NPU67674.1"/>
    <property type="molecule type" value="Genomic_DNA"/>
</dbReference>
<dbReference type="Pfam" id="PF00483">
    <property type="entry name" value="NTP_transferase"/>
    <property type="match status" value="1"/>
</dbReference>
<dbReference type="InterPro" id="IPR029044">
    <property type="entry name" value="Nucleotide-diphossugar_trans"/>
</dbReference>
<evidence type="ECO:0000259" key="1">
    <source>
        <dbReference type="Pfam" id="PF00483"/>
    </source>
</evidence>
<feature type="domain" description="Nucleotidyl transferase" evidence="1">
    <location>
        <begin position="3"/>
        <end position="230"/>
    </location>
</feature>
<dbReference type="Proteomes" id="UP000886476">
    <property type="component" value="Unassembled WGS sequence"/>
</dbReference>
<dbReference type="InterPro" id="IPR005835">
    <property type="entry name" value="NTP_transferase_dom"/>
</dbReference>
<reference evidence="2" key="1">
    <citation type="submission" date="2020-05" db="EMBL/GenBank/DDBJ databases">
        <title>Nod-independent and nitrogen-fixing Bradyrhizobium aeschynomene sp. nov. isolated from nodules of Aeschynomene indica.</title>
        <authorList>
            <person name="Zhang Z."/>
        </authorList>
    </citation>
    <scope>NUCLEOTIDE SEQUENCE</scope>
    <source>
        <strain evidence="2">83012</strain>
    </source>
</reference>
<dbReference type="RefSeq" id="WP_172112741.1">
    <property type="nucleotide sequence ID" value="NZ_JABFDN010000007.1"/>
</dbReference>
<sequence length="240" mass="26666">MRALLLAAGIGSRLRPLTNTTPKCLVRVHDRPLLDYWLDLVFEGGIERALLNTHWLAEQVQAHVAQSRWRDRIDLVHEDELLGTGGTVLANRAWFGDQPFMVAHADNLTDFDVAGLLSAHRNRPDGCIMTMLAFRTDDPSSCGILELDDQHRVTAFHEKVKNPPGNLANGAVYVFDPAVIADIAALGKPIVDLSTEIIPNYLGRILCVETSGYHRDIGNPESLRRAHLEFKHEPRRGGDA</sequence>
<evidence type="ECO:0000313" key="2">
    <source>
        <dbReference type="EMBL" id="NPU67674.1"/>
    </source>
</evidence>
<organism evidence="2 3">
    <name type="scientific">Bradyrhizobium aeschynomenes</name>
    <dbReference type="NCBI Taxonomy" id="2734909"/>
    <lineage>
        <taxon>Bacteria</taxon>
        <taxon>Pseudomonadati</taxon>
        <taxon>Pseudomonadota</taxon>
        <taxon>Alphaproteobacteria</taxon>
        <taxon>Hyphomicrobiales</taxon>
        <taxon>Nitrobacteraceae</taxon>
        <taxon>Bradyrhizobium</taxon>
    </lineage>
</organism>
<accession>A0ABX2CK07</accession>
<gene>
    <name evidence="2" type="ORF">HL667_21910</name>
</gene>
<comment type="caution">
    <text evidence="2">The sequence shown here is derived from an EMBL/GenBank/DDBJ whole genome shotgun (WGS) entry which is preliminary data.</text>
</comment>